<evidence type="ECO:0000256" key="1">
    <source>
        <dbReference type="ARBA" id="ARBA00022679"/>
    </source>
</evidence>
<proteinExistence type="predicted"/>
<reference evidence="4 5" key="1">
    <citation type="submission" date="2018-12" db="EMBL/GenBank/DDBJ databases">
        <title>Rubrispira sanarue gen. nov., sp., nov., a member of the order Silvanigrellales, isolated from a brackish lake in Hamamatsu Japan.</title>
        <authorList>
            <person name="Maejima Y."/>
            <person name="Iino T."/>
            <person name="Muraguchi Y."/>
            <person name="Fukuda K."/>
            <person name="Nojiri H."/>
            <person name="Ohkuma M."/>
            <person name="Moriuchi R."/>
            <person name="Dohra H."/>
            <person name="Kimbara K."/>
            <person name="Shintani M."/>
        </authorList>
    </citation>
    <scope>NUCLEOTIDE SEQUENCE [LARGE SCALE GENOMIC DNA]</scope>
    <source>
        <strain evidence="4 5">RF1110005</strain>
    </source>
</reference>
<dbReference type="Gene3D" id="3.40.50.2000">
    <property type="entry name" value="Glycogen Phosphorylase B"/>
    <property type="match status" value="2"/>
</dbReference>
<dbReference type="AlphaFoldDB" id="A0A4P2VKU4"/>
<gene>
    <name evidence="4" type="ORF">JCM31447_18540</name>
</gene>
<evidence type="ECO:0000259" key="3">
    <source>
        <dbReference type="Pfam" id="PF13439"/>
    </source>
</evidence>
<dbReference type="CDD" id="cd03801">
    <property type="entry name" value="GT4_PimA-like"/>
    <property type="match status" value="1"/>
</dbReference>
<dbReference type="SUPFAM" id="SSF53756">
    <property type="entry name" value="UDP-Glycosyltransferase/glycogen phosphorylase"/>
    <property type="match status" value="1"/>
</dbReference>
<keyword evidence="5" id="KW-1185">Reference proteome</keyword>
<evidence type="ECO:0000259" key="2">
    <source>
        <dbReference type="Pfam" id="PF00534"/>
    </source>
</evidence>
<evidence type="ECO:0000313" key="4">
    <source>
        <dbReference type="EMBL" id="BBH53411.1"/>
    </source>
</evidence>
<dbReference type="GO" id="GO:0009103">
    <property type="term" value="P:lipopolysaccharide biosynthetic process"/>
    <property type="evidence" value="ECO:0007669"/>
    <property type="project" value="TreeGrafter"/>
</dbReference>
<sequence length="457" mass="51869">MISGGLATATEGLINGLIALGHKVTLVLPYFPHTVKIKGLKIVSPENPYILDEEIDDNIHNKKTVYNQKQRSVFDIISQTYQDIELIIQNISNKNNNSHYNYALNDFDLSQKDKENLEKDLKNYHHLLTENLKSNEIKLKIKPFTFSISNEINEKIYALGLLALDILAKDPDYNIIHAHDWMSFTAIEMLNSKYDIPVVAHIHSTEIDRSGDIHNNRRILAIEKKGLENADMIIAVSNYTKNVIIEKFGIVHKKIKVVYNANNDQHITLIKKTEKNLENKTSKQTVTFVGRITFQKGPSYFVFAAQKVLKINPNVIFKVVGTGDLLPSMKQLIWELGIDKNFIFAGFLNAEGVQNVLNDSSLFVMPSVSEPFGIVALEAIAKNIPVIISKQSGVSEVLNHAMKVDFWDTDLMADRILSILKYKPIRNELVENSLKDLSQRTWKHSAQTLINAYSDFH</sequence>
<organism evidence="4 5">
    <name type="scientific">Fluviispira sanaruensis</name>
    <dbReference type="NCBI Taxonomy" id="2493639"/>
    <lineage>
        <taxon>Bacteria</taxon>
        <taxon>Pseudomonadati</taxon>
        <taxon>Bdellovibrionota</taxon>
        <taxon>Oligoflexia</taxon>
        <taxon>Silvanigrellales</taxon>
        <taxon>Silvanigrellaceae</taxon>
        <taxon>Fluviispira</taxon>
    </lineage>
</organism>
<dbReference type="GO" id="GO:0016757">
    <property type="term" value="F:glycosyltransferase activity"/>
    <property type="evidence" value="ECO:0007669"/>
    <property type="project" value="InterPro"/>
</dbReference>
<dbReference type="PANTHER" id="PTHR46401:SF2">
    <property type="entry name" value="GLYCOSYLTRANSFERASE WBBK-RELATED"/>
    <property type="match status" value="1"/>
</dbReference>
<feature type="domain" description="Glycosyl transferase family 1" evidence="2">
    <location>
        <begin position="273"/>
        <end position="434"/>
    </location>
</feature>
<dbReference type="KEGG" id="sbf:JCM31447_18540"/>
<keyword evidence="1 4" id="KW-0808">Transferase</keyword>
<dbReference type="EMBL" id="AP019368">
    <property type="protein sequence ID" value="BBH53411.1"/>
    <property type="molecule type" value="Genomic_DNA"/>
</dbReference>
<dbReference type="InterPro" id="IPR028098">
    <property type="entry name" value="Glyco_trans_4-like_N"/>
</dbReference>
<protein>
    <submittedName>
        <fullName evidence="4">Glycosyltransferase family 1 protein</fullName>
    </submittedName>
</protein>
<accession>A0A4P2VKU4</accession>
<dbReference type="Proteomes" id="UP000291236">
    <property type="component" value="Chromosome"/>
</dbReference>
<dbReference type="Pfam" id="PF00534">
    <property type="entry name" value="Glycos_transf_1"/>
    <property type="match status" value="1"/>
</dbReference>
<evidence type="ECO:0000313" key="5">
    <source>
        <dbReference type="Proteomes" id="UP000291236"/>
    </source>
</evidence>
<dbReference type="PANTHER" id="PTHR46401">
    <property type="entry name" value="GLYCOSYLTRANSFERASE WBBK-RELATED"/>
    <property type="match status" value="1"/>
</dbReference>
<name>A0A4P2VKU4_FLUSA</name>
<dbReference type="InterPro" id="IPR001296">
    <property type="entry name" value="Glyco_trans_1"/>
</dbReference>
<feature type="domain" description="Glycosyltransferase subfamily 4-like N-terminal" evidence="3">
    <location>
        <begin position="162"/>
        <end position="261"/>
    </location>
</feature>
<dbReference type="Pfam" id="PF13439">
    <property type="entry name" value="Glyco_transf_4"/>
    <property type="match status" value="1"/>
</dbReference>